<dbReference type="InterPro" id="IPR014710">
    <property type="entry name" value="RmlC-like_jellyroll"/>
</dbReference>
<sequence>MNTLTEYFRRAGFARPAAETIAARFTPRLLARGEDFVRPDRVADSLAYLESGQLRYFTVDTRGEERTTYISLAGSFAASLLSFLNRTPAPECIRAVTDSQLWTIDRQQLQALRTEVAGFGDFYTGLLEWQICCIDKGRFDLITLTAEERYHKMLREEPELFREVPLQYLASMLAITPRHLSRLRAKK</sequence>
<proteinExistence type="predicted"/>
<dbReference type="CDD" id="cd00038">
    <property type="entry name" value="CAP_ED"/>
    <property type="match status" value="1"/>
</dbReference>
<evidence type="ECO:0000313" key="2">
    <source>
        <dbReference type="EMBL" id="PPK87773.1"/>
    </source>
</evidence>
<dbReference type="Pfam" id="PF00027">
    <property type="entry name" value="cNMP_binding"/>
    <property type="match status" value="1"/>
</dbReference>
<dbReference type="Gene3D" id="2.60.120.10">
    <property type="entry name" value="Jelly Rolls"/>
    <property type="match status" value="1"/>
</dbReference>
<dbReference type="AlphaFoldDB" id="A0A2S6I8F7"/>
<dbReference type="InterPro" id="IPR000595">
    <property type="entry name" value="cNMP-bd_dom"/>
</dbReference>
<dbReference type="SUPFAM" id="SSF51206">
    <property type="entry name" value="cAMP-binding domain-like"/>
    <property type="match status" value="1"/>
</dbReference>
<protein>
    <submittedName>
        <fullName evidence="2">CRP-like cAMP-binding protein</fullName>
    </submittedName>
</protein>
<dbReference type="Proteomes" id="UP000237662">
    <property type="component" value="Unassembled WGS sequence"/>
</dbReference>
<dbReference type="InterPro" id="IPR018490">
    <property type="entry name" value="cNMP-bd_dom_sf"/>
</dbReference>
<accession>A0A2S6I8F7</accession>
<evidence type="ECO:0000259" key="1">
    <source>
        <dbReference type="PROSITE" id="PS50042"/>
    </source>
</evidence>
<comment type="caution">
    <text evidence="2">The sequence shown here is derived from an EMBL/GenBank/DDBJ whole genome shotgun (WGS) entry which is preliminary data.</text>
</comment>
<gene>
    <name evidence="2" type="ORF">CLV84_0724</name>
</gene>
<organism evidence="2 3">
    <name type="scientific">Neolewinella xylanilytica</name>
    <dbReference type="NCBI Taxonomy" id="1514080"/>
    <lineage>
        <taxon>Bacteria</taxon>
        <taxon>Pseudomonadati</taxon>
        <taxon>Bacteroidota</taxon>
        <taxon>Saprospiria</taxon>
        <taxon>Saprospirales</taxon>
        <taxon>Lewinellaceae</taxon>
        <taxon>Neolewinella</taxon>
    </lineage>
</organism>
<keyword evidence="3" id="KW-1185">Reference proteome</keyword>
<feature type="domain" description="Cyclic nucleotide-binding" evidence="1">
    <location>
        <begin position="33"/>
        <end position="112"/>
    </location>
</feature>
<evidence type="ECO:0000313" key="3">
    <source>
        <dbReference type="Proteomes" id="UP000237662"/>
    </source>
</evidence>
<dbReference type="EMBL" id="PTJC01000005">
    <property type="protein sequence ID" value="PPK87773.1"/>
    <property type="molecule type" value="Genomic_DNA"/>
</dbReference>
<dbReference type="PROSITE" id="PS50042">
    <property type="entry name" value="CNMP_BINDING_3"/>
    <property type="match status" value="1"/>
</dbReference>
<dbReference type="RefSeq" id="WP_104418362.1">
    <property type="nucleotide sequence ID" value="NZ_PTJC01000005.1"/>
</dbReference>
<reference evidence="2 3" key="1">
    <citation type="submission" date="2018-02" db="EMBL/GenBank/DDBJ databases">
        <title>Genomic Encyclopedia of Archaeal and Bacterial Type Strains, Phase II (KMG-II): from individual species to whole genera.</title>
        <authorList>
            <person name="Goeker M."/>
        </authorList>
    </citation>
    <scope>NUCLEOTIDE SEQUENCE [LARGE SCALE GENOMIC DNA]</scope>
    <source>
        <strain evidence="2 3">DSM 29526</strain>
    </source>
</reference>
<dbReference type="OrthoDB" id="758145at2"/>
<name>A0A2S6I8F7_9BACT</name>